<evidence type="ECO:0000256" key="7">
    <source>
        <dbReference type="ARBA" id="ARBA00023160"/>
    </source>
</evidence>
<dbReference type="InterPro" id="IPR004568">
    <property type="entry name" value="Ppantetheine-prot_Trfase_dom"/>
</dbReference>
<dbReference type="GO" id="GO:0006633">
    <property type="term" value="P:fatty acid biosynthetic process"/>
    <property type="evidence" value="ECO:0007669"/>
    <property type="project" value="UniProtKB-UniRule"/>
</dbReference>
<evidence type="ECO:0000256" key="3">
    <source>
        <dbReference type="ARBA" id="ARBA00022723"/>
    </source>
</evidence>
<dbReference type="NCBIfam" id="TIGR00516">
    <property type="entry name" value="acpS"/>
    <property type="match status" value="1"/>
</dbReference>
<dbReference type="GO" id="GO:0008897">
    <property type="term" value="F:holo-[acyl-carrier-protein] synthase activity"/>
    <property type="evidence" value="ECO:0007669"/>
    <property type="project" value="UniProtKB-UniRule"/>
</dbReference>
<dbReference type="EC" id="2.7.8.7" evidence="8"/>
<dbReference type="InterPro" id="IPR002582">
    <property type="entry name" value="ACPS"/>
</dbReference>
<dbReference type="NCBIfam" id="TIGR00556">
    <property type="entry name" value="pantethn_trn"/>
    <property type="match status" value="1"/>
</dbReference>
<keyword evidence="2 8" id="KW-0808">Transferase</keyword>
<dbReference type="GO" id="GO:0000287">
    <property type="term" value="F:magnesium ion binding"/>
    <property type="evidence" value="ECO:0007669"/>
    <property type="project" value="UniProtKB-UniRule"/>
</dbReference>
<keyword evidence="1 8" id="KW-0444">Lipid biosynthesis</keyword>
<feature type="binding site" evidence="8">
    <location>
        <position position="58"/>
    </location>
    <ligand>
        <name>Mg(2+)</name>
        <dbReference type="ChEBI" id="CHEBI:18420"/>
    </ligand>
</feature>
<evidence type="ECO:0000256" key="1">
    <source>
        <dbReference type="ARBA" id="ARBA00022516"/>
    </source>
</evidence>
<feature type="binding site" evidence="8">
    <location>
        <position position="8"/>
    </location>
    <ligand>
        <name>Mg(2+)</name>
        <dbReference type="ChEBI" id="CHEBI:18420"/>
    </ligand>
</feature>
<evidence type="ECO:0000259" key="9">
    <source>
        <dbReference type="Pfam" id="PF01648"/>
    </source>
</evidence>
<comment type="similarity">
    <text evidence="8">Belongs to the P-Pant transferase superfamily. AcpS family.</text>
</comment>
<comment type="function">
    <text evidence="8">Transfers the 4'-phosphopantetheine moiety from coenzyme A to a Ser of acyl-carrier-protein.</text>
</comment>
<dbReference type="EMBL" id="JAIULA010000009">
    <property type="protein sequence ID" value="MCP0886837.1"/>
    <property type="molecule type" value="Genomic_DNA"/>
</dbReference>
<evidence type="ECO:0000313" key="11">
    <source>
        <dbReference type="Proteomes" id="UP001139006"/>
    </source>
</evidence>
<keyword evidence="8" id="KW-0963">Cytoplasm</keyword>
<comment type="caution">
    <text evidence="10">The sequence shown here is derived from an EMBL/GenBank/DDBJ whole genome shotgun (WGS) entry which is preliminary data.</text>
</comment>
<dbReference type="Pfam" id="PF01648">
    <property type="entry name" value="ACPS"/>
    <property type="match status" value="1"/>
</dbReference>
<keyword evidence="11" id="KW-1185">Reference proteome</keyword>
<dbReference type="GO" id="GO:0005737">
    <property type="term" value="C:cytoplasm"/>
    <property type="evidence" value="ECO:0007669"/>
    <property type="project" value="UniProtKB-SubCell"/>
</dbReference>
<dbReference type="Proteomes" id="UP001139006">
    <property type="component" value="Unassembled WGS sequence"/>
</dbReference>
<dbReference type="InterPro" id="IPR008278">
    <property type="entry name" value="4-PPantetheinyl_Trfase_dom"/>
</dbReference>
<reference evidence="10 11" key="1">
    <citation type="journal article" date="2023" name="Int. J. Syst. Evol. Microbiol.">
        <title>Ligilactobacillus ubinensis sp. nov., a novel species isolated from the wild ferment of a durian fruit (Durio zibethinus).</title>
        <authorList>
            <person name="Heng Y.C."/>
            <person name="Menon N."/>
            <person name="Chen B."/>
            <person name="Loo B.Z.L."/>
            <person name="Wong G.W.J."/>
            <person name="Lim A.C.H."/>
            <person name="Silvaraju S."/>
            <person name="Kittelmann S."/>
        </authorList>
    </citation>
    <scope>NUCLEOTIDE SEQUENCE [LARGE SCALE GENOMIC DNA]</scope>
    <source>
        <strain evidence="10 11">WILCCON 0076</strain>
    </source>
</reference>
<dbReference type="AlphaFoldDB" id="A0A9X2FJD7"/>
<evidence type="ECO:0000313" key="10">
    <source>
        <dbReference type="EMBL" id="MCP0886837.1"/>
    </source>
</evidence>
<comment type="cofactor">
    <cofactor evidence="8">
        <name>Mg(2+)</name>
        <dbReference type="ChEBI" id="CHEBI:18420"/>
    </cofactor>
</comment>
<comment type="subcellular location">
    <subcellularLocation>
        <location evidence="8">Cytoplasm</location>
    </subcellularLocation>
</comment>
<evidence type="ECO:0000256" key="8">
    <source>
        <dbReference type="HAMAP-Rule" id="MF_00101"/>
    </source>
</evidence>
<organism evidence="10 11">
    <name type="scientific">Ligilactobacillus ubinensis</name>
    <dbReference type="NCBI Taxonomy" id="2876789"/>
    <lineage>
        <taxon>Bacteria</taxon>
        <taxon>Bacillati</taxon>
        <taxon>Bacillota</taxon>
        <taxon>Bacilli</taxon>
        <taxon>Lactobacillales</taxon>
        <taxon>Lactobacillaceae</taxon>
        <taxon>Ligilactobacillus</taxon>
    </lineage>
</organism>
<evidence type="ECO:0000256" key="4">
    <source>
        <dbReference type="ARBA" id="ARBA00022832"/>
    </source>
</evidence>
<accession>A0A9X2FJD7</accession>
<dbReference type="InterPro" id="IPR037143">
    <property type="entry name" value="4-PPantetheinyl_Trfase_dom_sf"/>
</dbReference>
<dbReference type="HAMAP" id="MF_00101">
    <property type="entry name" value="AcpS"/>
    <property type="match status" value="1"/>
</dbReference>
<evidence type="ECO:0000256" key="6">
    <source>
        <dbReference type="ARBA" id="ARBA00023098"/>
    </source>
</evidence>
<protein>
    <recommendedName>
        <fullName evidence="8">Holo-[acyl-carrier-protein] synthase</fullName>
        <shortName evidence="8">Holo-ACP synthase</shortName>
        <ecNumber evidence="8">2.7.8.7</ecNumber>
    </recommendedName>
    <alternativeName>
        <fullName evidence="8">4'-phosphopantetheinyl transferase AcpS</fullName>
    </alternativeName>
</protein>
<gene>
    <name evidence="8 10" type="primary">acpS</name>
    <name evidence="10" type="ORF">LB941_05725</name>
</gene>
<dbReference type="SUPFAM" id="SSF56214">
    <property type="entry name" value="4'-phosphopantetheinyl transferase"/>
    <property type="match status" value="1"/>
</dbReference>
<evidence type="ECO:0000256" key="5">
    <source>
        <dbReference type="ARBA" id="ARBA00022842"/>
    </source>
</evidence>
<dbReference type="Gene3D" id="3.90.470.20">
    <property type="entry name" value="4'-phosphopantetheinyl transferase domain"/>
    <property type="match status" value="1"/>
</dbReference>
<keyword evidence="3 8" id="KW-0479">Metal-binding</keyword>
<name>A0A9X2FJD7_9LACO</name>
<proteinExistence type="inferred from homology"/>
<comment type="catalytic activity">
    <reaction evidence="8">
        <text>apo-[ACP] + CoA = holo-[ACP] + adenosine 3',5'-bisphosphate + H(+)</text>
        <dbReference type="Rhea" id="RHEA:12068"/>
        <dbReference type="Rhea" id="RHEA-COMP:9685"/>
        <dbReference type="Rhea" id="RHEA-COMP:9690"/>
        <dbReference type="ChEBI" id="CHEBI:15378"/>
        <dbReference type="ChEBI" id="CHEBI:29999"/>
        <dbReference type="ChEBI" id="CHEBI:57287"/>
        <dbReference type="ChEBI" id="CHEBI:58343"/>
        <dbReference type="ChEBI" id="CHEBI:64479"/>
        <dbReference type="EC" id="2.7.8.7"/>
    </reaction>
</comment>
<sequence length="124" mass="14061">MIYGVGVDIASIYRIKQAQEKNSNFARKILTKDEFDIFNQLGSKRKNEFLAGRFSIKEAYAKAFGTGIGSKVSFLDIEVLNDLSGKPIMTKQPCFDELRAHISISHTDELVMTEVILEKLREDE</sequence>
<evidence type="ECO:0000256" key="2">
    <source>
        <dbReference type="ARBA" id="ARBA00022679"/>
    </source>
</evidence>
<keyword evidence="7 8" id="KW-0275">Fatty acid biosynthesis</keyword>
<feature type="domain" description="4'-phosphopantetheinyl transferase" evidence="9">
    <location>
        <begin position="4"/>
        <end position="105"/>
    </location>
</feature>
<keyword evidence="5 8" id="KW-0460">Magnesium</keyword>
<keyword evidence="6 8" id="KW-0443">Lipid metabolism</keyword>
<dbReference type="RefSeq" id="WP_253360243.1">
    <property type="nucleotide sequence ID" value="NZ_JAIULA010000009.1"/>
</dbReference>
<keyword evidence="4 8" id="KW-0276">Fatty acid metabolism</keyword>